<dbReference type="SUPFAM" id="SSF56300">
    <property type="entry name" value="Metallo-dependent phosphatases"/>
    <property type="match status" value="1"/>
</dbReference>
<dbReference type="Proteomes" id="UP000681720">
    <property type="component" value="Unassembled WGS sequence"/>
</dbReference>
<feature type="domain" description="Purple acid phosphatase N-terminal" evidence="5">
    <location>
        <begin position="176"/>
        <end position="281"/>
    </location>
</feature>
<evidence type="ECO:0000313" key="6">
    <source>
        <dbReference type="EMBL" id="CAF4304877.1"/>
    </source>
</evidence>
<evidence type="ECO:0000313" key="7">
    <source>
        <dbReference type="Proteomes" id="UP000681720"/>
    </source>
</evidence>
<reference evidence="6" key="1">
    <citation type="submission" date="2021-02" db="EMBL/GenBank/DDBJ databases">
        <authorList>
            <person name="Nowell W R."/>
        </authorList>
    </citation>
    <scope>NUCLEOTIDE SEQUENCE</scope>
</reference>
<dbReference type="GO" id="GO:0046872">
    <property type="term" value="F:metal ion binding"/>
    <property type="evidence" value="ECO:0007669"/>
    <property type="project" value="InterPro"/>
</dbReference>
<comment type="subcellular location">
    <subcellularLocation>
        <location evidence="1">Secreted</location>
    </subcellularLocation>
</comment>
<dbReference type="Gene3D" id="2.60.40.380">
    <property type="entry name" value="Purple acid phosphatase-like, N-terminal"/>
    <property type="match status" value="1"/>
</dbReference>
<evidence type="ECO:0000256" key="2">
    <source>
        <dbReference type="ARBA" id="ARBA00022525"/>
    </source>
</evidence>
<feature type="non-terminal residue" evidence="6">
    <location>
        <position position="1"/>
    </location>
</feature>
<organism evidence="6 7">
    <name type="scientific">Rotaria magnacalcarata</name>
    <dbReference type="NCBI Taxonomy" id="392030"/>
    <lineage>
        <taxon>Eukaryota</taxon>
        <taxon>Metazoa</taxon>
        <taxon>Spiralia</taxon>
        <taxon>Gnathifera</taxon>
        <taxon>Rotifera</taxon>
        <taxon>Eurotatoria</taxon>
        <taxon>Bdelloidea</taxon>
        <taxon>Philodinida</taxon>
        <taxon>Philodinidae</taxon>
        <taxon>Rotaria</taxon>
    </lineage>
</organism>
<dbReference type="SUPFAM" id="SSF49363">
    <property type="entry name" value="Purple acid phosphatase, N-terminal domain"/>
    <property type="match status" value="1"/>
</dbReference>
<evidence type="ECO:0000256" key="3">
    <source>
        <dbReference type="ARBA" id="ARBA00022729"/>
    </source>
</evidence>
<dbReference type="AlphaFoldDB" id="A0A8S2TXV8"/>
<dbReference type="Pfam" id="PF16656">
    <property type="entry name" value="Pur_ac_phosph_N"/>
    <property type="match status" value="1"/>
</dbReference>
<feature type="transmembrane region" description="Helical" evidence="4">
    <location>
        <begin position="12"/>
        <end position="30"/>
    </location>
</feature>
<keyword evidence="3" id="KW-0732">Signal</keyword>
<dbReference type="InterPro" id="IPR029052">
    <property type="entry name" value="Metallo-depent_PP-like"/>
</dbReference>
<evidence type="ECO:0000259" key="5">
    <source>
        <dbReference type="Pfam" id="PF16656"/>
    </source>
</evidence>
<protein>
    <recommendedName>
        <fullName evidence="5">Purple acid phosphatase N-terminal domain-containing protein</fullName>
    </recommendedName>
</protein>
<dbReference type="PANTHER" id="PTHR45778:SF7">
    <property type="entry name" value="PURPLE ACID PHOSPHATASE"/>
    <property type="match status" value="1"/>
</dbReference>
<dbReference type="InterPro" id="IPR015914">
    <property type="entry name" value="PAPs_N"/>
</dbReference>
<keyword evidence="4" id="KW-0472">Membrane</keyword>
<name>A0A8S2TXV8_9BILA</name>
<dbReference type="Gene3D" id="3.60.21.10">
    <property type="match status" value="1"/>
</dbReference>
<dbReference type="GO" id="GO:0003993">
    <property type="term" value="F:acid phosphatase activity"/>
    <property type="evidence" value="ECO:0007669"/>
    <property type="project" value="InterPro"/>
</dbReference>
<comment type="caution">
    <text evidence="6">The sequence shown here is derived from an EMBL/GenBank/DDBJ whole genome shotgun (WGS) entry which is preliminary data.</text>
</comment>
<proteinExistence type="predicted"/>
<evidence type="ECO:0000256" key="4">
    <source>
        <dbReference type="SAM" id="Phobius"/>
    </source>
</evidence>
<sequence length="368" mass="41592">MMVAACDNMFRYQVVYVLILISSFIIVGQAEKHLNANGPFGKRHKFNNEPSPYACDRGAGVSSSIFPRRNKVVQTIQVSKTAYMSSEQIQITWTAILASCKDDFIGIYYIEIPLTTACDYFDFEFVQNKQSSMSWQMINLRRPLEFRYYSRDNTCSGNYSLIAKSPTIQPLNYNEPTQIHLAYGDRIDQMFVSYLTNSSQYIPQCQYGLTSSSLNFRQSGTTTTYTASDMCEGKANTWGPQAFIDTGYMHTILLEDLRSSTTYFYRIGTDEHGWSSIYSFTNRPADKNEAVNLITYGDMGLSPVEPGAKSTIDRVTTRVTSMNITCLLHIGDISYARGVGALWDAFMTQIQPISARIPYMVGIGNHEY</sequence>
<keyword evidence="4" id="KW-1133">Transmembrane helix</keyword>
<evidence type="ECO:0000256" key="1">
    <source>
        <dbReference type="ARBA" id="ARBA00004613"/>
    </source>
</evidence>
<accession>A0A8S2TXV8</accession>
<gene>
    <name evidence="6" type="ORF">GIL414_LOCUS26021</name>
</gene>
<keyword evidence="2" id="KW-0964">Secreted</keyword>
<dbReference type="PANTHER" id="PTHR45778">
    <property type="entry name" value="PURPLE ACID PHOSPHATASE-RELATED"/>
    <property type="match status" value="1"/>
</dbReference>
<dbReference type="InterPro" id="IPR008963">
    <property type="entry name" value="Purple_acid_Pase-like_N"/>
</dbReference>
<dbReference type="GO" id="GO:0005576">
    <property type="term" value="C:extracellular region"/>
    <property type="evidence" value="ECO:0007669"/>
    <property type="project" value="UniProtKB-SubCell"/>
</dbReference>
<dbReference type="EMBL" id="CAJOBJ010036906">
    <property type="protein sequence ID" value="CAF4304877.1"/>
    <property type="molecule type" value="Genomic_DNA"/>
</dbReference>
<keyword evidence="4" id="KW-0812">Transmembrane</keyword>